<evidence type="ECO:0000256" key="1">
    <source>
        <dbReference type="SAM" id="Phobius"/>
    </source>
</evidence>
<reference evidence="2 3" key="1">
    <citation type="journal article" date="2013" name="Proc. Natl. Acad. Sci. U.S.A.">
        <title>Genome of an arbuscular mycorrhizal fungus provides insight into the oldest plant symbiosis.</title>
        <authorList>
            <person name="Tisserant E."/>
            <person name="Malbreil M."/>
            <person name="Kuo A."/>
            <person name="Kohler A."/>
            <person name="Symeonidi A."/>
            <person name="Balestrini R."/>
            <person name="Charron P."/>
            <person name="Duensing N."/>
            <person name="Frei Dit Frey N."/>
            <person name="Gianinazzi-Pearson V."/>
            <person name="Gilbert L.B."/>
            <person name="Handa Y."/>
            <person name="Herr J.R."/>
            <person name="Hijri M."/>
            <person name="Koul R."/>
            <person name="Kawaguchi M."/>
            <person name="Krajinski F."/>
            <person name="Lammers P.J."/>
            <person name="Masclaux F.G."/>
            <person name="Murat C."/>
            <person name="Morin E."/>
            <person name="Ndikumana S."/>
            <person name="Pagni M."/>
            <person name="Petitpierre D."/>
            <person name="Requena N."/>
            <person name="Rosikiewicz P."/>
            <person name="Riley R."/>
            <person name="Saito K."/>
            <person name="San Clemente H."/>
            <person name="Shapiro H."/>
            <person name="van Tuinen D."/>
            <person name="Becard G."/>
            <person name="Bonfante P."/>
            <person name="Paszkowski U."/>
            <person name="Shachar-Hill Y.Y."/>
            <person name="Tuskan G.A."/>
            <person name="Young P.W."/>
            <person name="Sanders I.R."/>
            <person name="Henrissat B."/>
            <person name="Rensing S.A."/>
            <person name="Grigoriev I.V."/>
            <person name="Corradi N."/>
            <person name="Roux C."/>
            <person name="Martin F."/>
        </authorList>
    </citation>
    <scope>NUCLEOTIDE SEQUENCE [LARGE SCALE GENOMIC DNA]</scope>
    <source>
        <strain evidence="2 3">DAOM 197198</strain>
    </source>
</reference>
<keyword evidence="3" id="KW-1185">Reference proteome</keyword>
<keyword evidence="1" id="KW-0472">Membrane</keyword>
<gene>
    <name evidence="2" type="ORF">GLOIN_2v723400</name>
</gene>
<dbReference type="AlphaFoldDB" id="A0A2P4P707"/>
<keyword evidence="1" id="KW-1133">Transmembrane helix</keyword>
<feature type="transmembrane region" description="Helical" evidence="1">
    <location>
        <begin position="6"/>
        <end position="24"/>
    </location>
</feature>
<name>A0A2P4P707_RHIID</name>
<comment type="caution">
    <text evidence="2">The sequence shown here is derived from an EMBL/GenBank/DDBJ whole genome shotgun (WGS) entry which is preliminary data.</text>
</comment>
<proteinExistence type="predicted"/>
<organism evidence="2 3">
    <name type="scientific">Rhizophagus irregularis (strain DAOM 181602 / DAOM 197198 / MUCL 43194)</name>
    <name type="common">Arbuscular mycorrhizal fungus</name>
    <name type="synonym">Glomus intraradices</name>
    <dbReference type="NCBI Taxonomy" id="747089"/>
    <lineage>
        <taxon>Eukaryota</taxon>
        <taxon>Fungi</taxon>
        <taxon>Fungi incertae sedis</taxon>
        <taxon>Mucoromycota</taxon>
        <taxon>Glomeromycotina</taxon>
        <taxon>Glomeromycetes</taxon>
        <taxon>Glomerales</taxon>
        <taxon>Glomeraceae</taxon>
        <taxon>Rhizophagus</taxon>
    </lineage>
</organism>
<sequence>MINKILFYGSQFIYIIFKVMFQMNKETQLTSYIRSKVIMHCKSKILIIHKNLVFNMLTLTFSMCISFNNHYIPCNSQ</sequence>
<keyword evidence="1" id="KW-0812">Transmembrane</keyword>
<dbReference type="Proteomes" id="UP000018888">
    <property type="component" value="Unassembled WGS sequence"/>
</dbReference>
<reference evidence="2 3" key="2">
    <citation type="journal article" date="2018" name="New Phytol.">
        <title>High intraspecific genome diversity in the model arbuscular mycorrhizal symbiont Rhizophagus irregularis.</title>
        <authorList>
            <person name="Chen E.C.H."/>
            <person name="Morin E."/>
            <person name="Beaudet D."/>
            <person name="Noel J."/>
            <person name="Yildirir G."/>
            <person name="Ndikumana S."/>
            <person name="Charron P."/>
            <person name="St-Onge C."/>
            <person name="Giorgi J."/>
            <person name="Kruger M."/>
            <person name="Marton T."/>
            <person name="Ropars J."/>
            <person name="Grigoriev I.V."/>
            <person name="Hainaut M."/>
            <person name="Henrissat B."/>
            <person name="Roux C."/>
            <person name="Martin F."/>
            <person name="Corradi N."/>
        </authorList>
    </citation>
    <scope>NUCLEOTIDE SEQUENCE [LARGE SCALE GENOMIC DNA]</scope>
    <source>
        <strain evidence="2 3">DAOM 197198</strain>
    </source>
</reference>
<dbReference type="EMBL" id="AUPC02000353">
    <property type="protein sequence ID" value="POG61176.1"/>
    <property type="molecule type" value="Genomic_DNA"/>
</dbReference>
<accession>A0A2P4P707</accession>
<evidence type="ECO:0000313" key="3">
    <source>
        <dbReference type="Proteomes" id="UP000018888"/>
    </source>
</evidence>
<protein>
    <submittedName>
        <fullName evidence="2">Uncharacterized protein</fullName>
    </submittedName>
</protein>
<evidence type="ECO:0000313" key="2">
    <source>
        <dbReference type="EMBL" id="POG61176.1"/>
    </source>
</evidence>
<feature type="transmembrane region" description="Helical" evidence="1">
    <location>
        <begin position="52"/>
        <end position="72"/>
    </location>
</feature>